<feature type="domain" description="Oxidoreductase molybdopterin-binding" evidence="2">
    <location>
        <begin position="36"/>
        <end position="177"/>
    </location>
</feature>
<feature type="signal peptide" evidence="1">
    <location>
        <begin position="1"/>
        <end position="21"/>
    </location>
</feature>
<dbReference type="Gene3D" id="3.90.420.10">
    <property type="entry name" value="Oxidoreductase, molybdopterin-binding domain"/>
    <property type="match status" value="1"/>
</dbReference>
<evidence type="ECO:0000259" key="2">
    <source>
        <dbReference type="Pfam" id="PF00174"/>
    </source>
</evidence>
<organism evidence="3 4">
    <name type="scientific">Metapseudomonas otitidis</name>
    <dbReference type="NCBI Taxonomy" id="319939"/>
    <lineage>
        <taxon>Bacteria</taxon>
        <taxon>Pseudomonadati</taxon>
        <taxon>Pseudomonadota</taxon>
        <taxon>Gammaproteobacteria</taxon>
        <taxon>Pseudomonadales</taxon>
        <taxon>Pseudomonadaceae</taxon>
        <taxon>Metapseudomonas</taxon>
    </lineage>
</organism>
<dbReference type="InterPro" id="IPR036374">
    <property type="entry name" value="OxRdtase_Mopterin-bd_sf"/>
</dbReference>
<proteinExistence type="predicted"/>
<dbReference type="InterPro" id="IPR000572">
    <property type="entry name" value="OxRdtase_Mopterin-bd_dom"/>
</dbReference>
<accession>A0A679GFA4</accession>
<name>A0A679GFA4_9GAMM</name>
<protein>
    <recommendedName>
        <fullName evidence="2">Oxidoreductase molybdopterin-binding domain-containing protein</fullName>
    </recommendedName>
</protein>
<dbReference type="Pfam" id="PF00174">
    <property type="entry name" value="Oxidored_molyb"/>
    <property type="match status" value="1"/>
</dbReference>
<evidence type="ECO:0000256" key="1">
    <source>
        <dbReference type="SAM" id="SignalP"/>
    </source>
</evidence>
<dbReference type="PROSITE" id="PS00430">
    <property type="entry name" value="TONB_DEPENDENT_REC_1"/>
    <property type="match status" value="1"/>
</dbReference>
<evidence type="ECO:0000313" key="4">
    <source>
        <dbReference type="Proteomes" id="UP000501237"/>
    </source>
</evidence>
<dbReference type="SUPFAM" id="SSF56524">
    <property type="entry name" value="Oxidoreductase molybdopterin-binding domain"/>
    <property type="match status" value="1"/>
</dbReference>
<keyword evidence="1" id="KW-0732">Signal</keyword>
<reference evidence="3 4" key="1">
    <citation type="journal article" date="2020" name="Microbiol. Resour. Announc.">
        <title>Complete genome sequence of Pseudomonas otitidis strain MrB4, isolated from Lake Biwa in Japan.</title>
        <authorList>
            <person name="Miyazaki K."/>
            <person name="Hase E."/>
            <person name="Maruya T."/>
        </authorList>
    </citation>
    <scope>NUCLEOTIDE SEQUENCE [LARGE SCALE GENOMIC DNA]</scope>
    <source>
        <strain evidence="3 4">MrB4</strain>
    </source>
</reference>
<dbReference type="EMBL" id="AP022642">
    <property type="protein sequence ID" value="BCA29736.1"/>
    <property type="molecule type" value="Genomic_DNA"/>
</dbReference>
<evidence type="ECO:0000313" key="3">
    <source>
        <dbReference type="EMBL" id="BCA29736.1"/>
    </source>
</evidence>
<dbReference type="KEGG" id="poj:PtoMrB4_37130"/>
<feature type="chain" id="PRO_5025543563" description="Oxidoreductase molybdopterin-binding domain-containing protein" evidence="1">
    <location>
        <begin position="22"/>
        <end position="180"/>
    </location>
</feature>
<gene>
    <name evidence="3" type="ORF">PtoMrB4_37130</name>
</gene>
<sequence length="180" mass="19364">MAHRPLLPLALGLLLSPALHAAAFVPDDPSTYITDTLQVTGEVQHALTLDVDALRTLPAHDYVDVAKACGGDVANAEYKGYRGALLRDVVQRTALAGDDPKAWKRAYLVAHASDAYIALFSWNELLNTSVGDGVLVVYAQHGQPLPPEVGHIALVSGCDRHPGPRHVKWLKAIELKTVPL</sequence>
<dbReference type="GeneID" id="57398930"/>
<dbReference type="RefSeq" id="WP_172434174.1">
    <property type="nucleotide sequence ID" value="NZ_AP022642.1"/>
</dbReference>
<dbReference type="Proteomes" id="UP000501237">
    <property type="component" value="Chromosome"/>
</dbReference>
<dbReference type="InterPro" id="IPR010916">
    <property type="entry name" value="TonB_box_CS"/>
</dbReference>
<dbReference type="AlphaFoldDB" id="A0A679GFA4"/>